<dbReference type="Pfam" id="PF10009">
    <property type="entry name" value="DUF2252"/>
    <property type="match status" value="1"/>
</dbReference>
<keyword evidence="2" id="KW-1185">Reference proteome</keyword>
<evidence type="ECO:0000313" key="1">
    <source>
        <dbReference type="EMBL" id="TXK04049.1"/>
    </source>
</evidence>
<evidence type="ECO:0000313" key="2">
    <source>
        <dbReference type="Proteomes" id="UP000321196"/>
    </source>
</evidence>
<protein>
    <submittedName>
        <fullName evidence="1">DUF2252 domain-containing protein</fullName>
    </submittedName>
</protein>
<dbReference type="OrthoDB" id="1491115at2"/>
<comment type="caution">
    <text evidence="1">The sequence shown here is derived from an EMBL/GenBank/DDBJ whole genome shotgun (WGS) entry which is preliminary data.</text>
</comment>
<dbReference type="Proteomes" id="UP000321196">
    <property type="component" value="Unassembled WGS sequence"/>
</dbReference>
<accession>A0A5C8HN40</accession>
<dbReference type="EMBL" id="VRSW01000003">
    <property type="protein sequence ID" value="TXK04049.1"/>
    <property type="molecule type" value="Genomic_DNA"/>
</dbReference>
<name>A0A5C8HN40_9MICO</name>
<dbReference type="InterPro" id="IPR018721">
    <property type="entry name" value="DUF2252"/>
</dbReference>
<reference evidence="1 2" key="1">
    <citation type="submission" date="2019-08" db="EMBL/GenBank/DDBJ databases">
        <authorList>
            <person name="Dong K."/>
        </authorList>
    </citation>
    <scope>NUCLEOTIDE SEQUENCE [LARGE SCALE GENOMIC DNA]</scope>
    <source>
        <strain evidence="1 2">M4-8</strain>
    </source>
</reference>
<gene>
    <name evidence="1" type="ORF">FVP60_09765</name>
</gene>
<dbReference type="PANTHER" id="PTHR39441:SF1">
    <property type="entry name" value="DUF2252 DOMAIN-CONTAINING PROTEIN"/>
    <property type="match status" value="1"/>
</dbReference>
<dbReference type="AlphaFoldDB" id="A0A5C8HN40"/>
<proteinExistence type="predicted"/>
<organism evidence="1 2">
    <name type="scientific">Microbacterium mitrae</name>
    <dbReference type="NCBI Taxonomy" id="664640"/>
    <lineage>
        <taxon>Bacteria</taxon>
        <taxon>Bacillati</taxon>
        <taxon>Actinomycetota</taxon>
        <taxon>Actinomycetes</taxon>
        <taxon>Micrococcales</taxon>
        <taxon>Microbacteriaceae</taxon>
        <taxon>Microbacterium</taxon>
    </lineage>
</organism>
<dbReference type="RefSeq" id="WP_147826105.1">
    <property type="nucleotide sequence ID" value="NZ_BAAARG010000003.1"/>
</dbReference>
<sequence>MNQAWPRPETPAQQRERGLAMRTQVPRRELAHLASGARDPLGILDRQNASRDQSLVPLRMQRMGASVFAFYRGTAALMAADLADAPHSGILVASCGDAHVSNFGFYASAQRDLVFDLNDFDEAAWAPWEWDVKRLAASIVLGARASGRSDEVIDQAVRAAVAAYVRGISQATTMSPTQRYFTHFDVAATMGLLDKAARKATKASVRAAQKRTGERAVRKLTRAGDDGRLQFVLNPPTMTEAEQEVRDNVHELVNQYRLSATPDVALLFEHYAISDVVKRVVGVGSVGTRCFLVLLQDGAGNSLLMQPKEAGRSVLVEYGRIPQPDSISRYVAERGEGARVVAMQRILQALSDPFLGHMRGPNRDYYVRQFHDMKGAVEIETLDDGPFITYARACAAMIARAHNQSVTAPVVAGYVGRGRGVAEAILTWARAYADVSQGDYEAFRAAHPAPPETQPA</sequence>
<dbReference type="PANTHER" id="PTHR39441">
    <property type="entry name" value="DUF2252 DOMAIN-CONTAINING PROTEIN"/>
    <property type="match status" value="1"/>
</dbReference>